<reference evidence="4" key="2">
    <citation type="submission" date="2021-04" db="EMBL/GenBank/DDBJ databases">
        <authorList>
            <person name="Gilroy R."/>
        </authorList>
    </citation>
    <scope>NUCLEOTIDE SEQUENCE</scope>
    <source>
        <strain evidence="4">Gambia2-208</strain>
    </source>
</reference>
<name>A0A9D1ZMZ8_9BACE</name>
<keyword evidence="1" id="KW-0378">Hydrolase</keyword>
<comment type="caution">
    <text evidence="4">The sequence shown here is derived from an EMBL/GenBank/DDBJ whole genome shotgun (WGS) entry which is preliminary data.</text>
</comment>
<dbReference type="InterPro" id="IPR000330">
    <property type="entry name" value="SNF2_N"/>
</dbReference>
<dbReference type="CDD" id="cd18793">
    <property type="entry name" value="SF2_C_SNF"/>
    <property type="match status" value="1"/>
</dbReference>
<dbReference type="Pfam" id="PF00176">
    <property type="entry name" value="SNF2-rel_dom"/>
    <property type="match status" value="1"/>
</dbReference>
<evidence type="ECO:0000313" key="4">
    <source>
        <dbReference type="EMBL" id="HIY89102.1"/>
    </source>
</evidence>
<dbReference type="PROSITE" id="PS51192">
    <property type="entry name" value="HELICASE_ATP_BIND_1"/>
    <property type="match status" value="1"/>
</dbReference>
<organism evidence="4 5">
    <name type="scientific">Candidatus Bacteroides pullicola</name>
    <dbReference type="NCBI Taxonomy" id="2838475"/>
    <lineage>
        <taxon>Bacteria</taxon>
        <taxon>Pseudomonadati</taxon>
        <taxon>Bacteroidota</taxon>
        <taxon>Bacteroidia</taxon>
        <taxon>Bacteroidales</taxon>
        <taxon>Bacteroidaceae</taxon>
        <taxon>Bacteroides</taxon>
    </lineage>
</organism>
<dbReference type="GO" id="GO:0016787">
    <property type="term" value="F:hydrolase activity"/>
    <property type="evidence" value="ECO:0007669"/>
    <property type="project" value="UniProtKB-KW"/>
</dbReference>
<dbReference type="GO" id="GO:0004386">
    <property type="term" value="F:helicase activity"/>
    <property type="evidence" value="ECO:0007669"/>
    <property type="project" value="UniProtKB-KW"/>
</dbReference>
<dbReference type="Pfam" id="PF00271">
    <property type="entry name" value="Helicase_C"/>
    <property type="match status" value="1"/>
</dbReference>
<sequence>MEDFFSRLKIKPATPILQEGGYAGKEIRFKLSFEENDSRLSTIDAKGCEVHADYRYYEGHTAQLLRSMDNVRREQVYQFSWDKEDKGISLKSHPYLLYPLAACKNIVDEHLNPVRVSEGNAVLQLLLRREDGLIRPSLQARGDDGHFREDFRLLSDSFLLAGDTLYPLSPVGDNYTQLSVFIEPFREDQLESYLSIFCSFIENVQPVSDDFQVILDKETKISTSPAILFEKVDEDNALYLKVIESAPGLPIDLMNQFGLTYVATSTLDRQILVRPLEHTPLEASVAQVRKSILQSAASRQAQKDVYQEDNLFIIPGDTAAGFLRQGLLSLLKHYQLIGTEQLKKYNLQLVRPRLRLNLSSGIDFLEGNADVEVGEEHFSLQQFLAQYRKQHYILLSDGSQALMDDGYMRKLERLFKLKKDKKEVKVSFFDLPEIEEMLDNQLTGEAFKHHRAVYEGFNRLDKQKLRLPALNATLRPYQKEGVKWIKYLYDNNLGGCLADDMGLGKTLQAISMLALLYPKETMPSLVVMPRSLLFNWQDELGKFAPQLSVYTYYGHTRDLKEALSHQVILTTYAMVRNDIETFNKEQFCYVILDESQSIKNVGAQITQAVLLLKARHRLALSGTPVENNLTELYSLFRFLNPAMFGTLGDFNEQYTYPIQKENDKMALESLRRKIFPFILRRLKRDVLKELPDRMEQTLFVEMEQAQADFYEQRRRHYYQQVKDSIATEGIQKSQFIMFQAMSELRRIASVPESLTDDNITSPKLSLLMDTVCEAVDNRHKVVIFFNFIAGLELAGERLEKEGIDFASMTGSTHDRRSVVERFQNDPRCMVLLMTLKTGGVGLNLTAADTVFIFEPWWNKAAEEQAINRLHRYGQTAKVMSYSLITKGTIEEKILQLQQQKSALFNDLIGNDSALSKQLTEEDINYILG</sequence>
<accession>A0A9D1ZMZ8</accession>
<feature type="domain" description="Helicase C-terminal" evidence="3">
    <location>
        <begin position="767"/>
        <end position="928"/>
    </location>
</feature>
<evidence type="ECO:0000259" key="3">
    <source>
        <dbReference type="PROSITE" id="PS51194"/>
    </source>
</evidence>
<dbReference type="PANTHER" id="PTHR10799">
    <property type="entry name" value="SNF2/RAD54 HELICASE FAMILY"/>
    <property type="match status" value="1"/>
</dbReference>
<dbReference type="GO" id="GO:0005524">
    <property type="term" value="F:ATP binding"/>
    <property type="evidence" value="ECO:0007669"/>
    <property type="project" value="InterPro"/>
</dbReference>
<dbReference type="InterPro" id="IPR038718">
    <property type="entry name" value="SNF2-like_sf"/>
</dbReference>
<feature type="domain" description="Helicase ATP-binding" evidence="2">
    <location>
        <begin position="486"/>
        <end position="642"/>
    </location>
</feature>
<dbReference type="CDD" id="cd18012">
    <property type="entry name" value="DEXQc_arch_SWI2_SNF2"/>
    <property type="match status" value="1"/>
</dbReference>
<proteinExistence type="predicted"/>
<evidence type="ECO:0000259" key="2">
    <source>
        <dbReference type="PROSITE" id="PS51192"/>
    </source>
</evidence>
<dbReference type="PROSITE" id="PS51194">
    <property type="entry name" value="HELICASE_CTER"/>
    <property type="match status" value="1"/>
</dbReference>
<gene>
    <name evidence="4" type="ORF">H9824_10420</name>
</gene>
<dbReference type="AlphaFoldDB" id="A0A9D1ZMZ8"/>
<dbReference type="Gene3D" id="3.40.50.10810">
    <property type="entry name" value="Tandem AAA-ATPase domain"/>
    <property type="match status" value="1"/>
</dbReference>
<dbReference type="InterPro" id="IPR001650">
    <property type="entry name" value="Helicase_C-like"/>
</dbReference>
<dbReference type="InterPro" id="IPR014001">
    <property type="entry name" value="Helicase_ATP-bd"/>
</dbReference>
<keyword evidence="4" id="KW-0547">Nucleotide-binding</keyword>
<reference evidence="4" key="1">
    <citation type="journal article" date="2021" name="PeerJ">
        <title>Extensive microbial diversity within the chicken gut microbiome revealed by metagenomics and culture.</title>
        <authorList>
            <person name="Gilroy R."/>
            <person name="Ravi A."/>
            <person name="Getino M."/>
            <person name="Pursley I."/>
            <person name="Horton D.L."/>
            <person name="Alikhan N.F."/>
            <person name="Baker D."/>
            <person name="Gharbi K."/>
            <person name="Hall N."/>
            <person name="Watson M."/>
            <person name="Adriaenssens E.M."/>
            <person name="Foster-Nyarko E."/>
            <person name="Jarju S."/>
            <person name="Secka A."/>
            <person name="Antonio M."/>
            <person name="Oren A."/>
            <person name="Chaudhuri R.R."/>
            <person name="La Ragione R."/>
            <person name="Hildebrand F."/>
            <person name="Pallen M.J."/>
        </authorList>
    </citation>
    <scope>NUCLEOTIDE SEQUENCE</scope>
    <source>
        <strain evidence="4">Gambia2-208</strain>
    </source>
</reference>
<dbReference type="SMART" id="SM00490">
    <property type="entry name" value="HELICc"/>
    <property type="match status" value="1"/>
</dbReference>
<dbReference type="Proteomes" id="UP000886851">
    <property type="component" value="Unassembled WGS sequence"/>
</dbReference>
<dbReference type="InterPro" id="IPR049730">
    <property type="entry name" value="SNF2/RAD54-like_C"/>
</dbReference>
<keyword evidence="4" id="KW-0067">ATP-binding</keyword>
<dbReference type="InterPro" id="IPR027417">
    <property type="entry name" value="P-loop_NTPase"/>
</dbReference>
<dbReference type="SMART" id="SM00487">
    <property type="entry name" value="DEXDc"/>
    <property type="match status" value="1"/>
</dbReference>
<evidence type="ECO:0000256" key="1">
    <source>
        <dbReference type="ARBA" id="ARBA00022801"/>
    </source>
</evidence>
<dbReference type="SUPFAM" id="SSF52540">
    <property type="entry name" value="P-loop containing nucleoside triphosphate hydrolases"/>
    <property type="match status" value="2"/>
</dbReference>
<dbReference type="Gene3D" id="3.40.50.300">
    <property type="entry name" value="P-loop containing nucleotide triphosphate hydrolases"/>
    <property type="match status" value="1"/>
</dbReference>
<protein>
    <submittedName>
        <fullName evidence="4">DEAD/DEAH box helicase</fullName>
    </submittedName>
</protein>
<evidence type="ECO:0000313" key="5">
    <source>
        <dbReference type="Proteomes" id="UP000886851"/>
    </source>
</evidence>
<keyword evidence="4" id="KW-0347">Helicase</keyword>
<dbReference type="EMBL" id="DXCV01000066">
    <property type="protein sequence ID" value="HIY89102.1"/>
    <property type="molecule type" value="Genomic_DNA"/>
</dbReference>